<organism evidence="1 2">
    <name type="scientific">Pseudomonas ulcerans</name>
    <dbReference type="NCBI Taxonomy" id="3115852"/>
    <lineage>
        <taxon>Bacteria</taxon>
        <taxon>Pseudomonadati</taxon>
        <taxon>Pseudomonadota</taxon>
        <taxon>Gammaproteobacteria</taxon>
        <taxon>Pseudomonadales</taxon>
        <taxon>Pseudomonadaceae</taxon>
        <taxon>Pseudomonas</taxon>
    </lineage>
</organism>
<keyword evidence="2" id="KW-1185">Reference proteome</keyword>
<dbReference type="InterPro" id="IPR038706">
    <property type="entry name" value="Type_VI_SciN-like_sf"/>
</dbReference>
<dbReference type="Pfam" id="PF12790">
    <property type="entry name" value="T6SS-SciN"/>
    <property type="match status" value="1"/>
</dbReference>
<dbReference type="Gene3D" id="2.60.40.4150">
    <property type="entry name" value="Type VI secretion system, lipoprotein SciN"/>
    <property type="match status" value="1"/>
</dbReference>
<gene>
    <name evidence="1" type="primary">tssJ</name>
    <name evidence="1" type="ORF">V0R50_28275</name>
</gene>
<dbReference type="PANTHER" id="PTHR37625:SF4">
    <property type="entry name" value="OUTER MEMBRANE LIPOPROTEIN"/>
    <property type="match status" value="1"/>
</dbReference>
<proteinExistence type="predicted"/>
<dbReference type="PANTHER" id="PTHR37625">
    <property type="entry name" value="OUTER MEMBRANE LIPOPROTEIN-RELATED"/>
    <property type="match status" value="1"/>
</dbReference>
<dbReference type="Proteomes" id="UP001335100">
    <property type="component" value="Unassembled WGS sequence"/>
</dbReference>
<keyword evidence="1" id="KW-0449">Lipoprotein</keyword>
<dbReference type="RefSeq" id="WP_330077801.1">
    <property type="nucleotide sequence ID" value="NZ_JAZDQJ010000052.1"/>
</dbReference>
<name>A0ABU7HZY5_9PSED</name>
<evidence type="ECO:0000313" key="1">
    <source>
        <dbReference type="EMBL" id="MEE1937140.1"/>
    </source>
</evidence>
<comment type="caution">
    <text evidence="1">The sequence shown here is derived from an EMBL/GenBank/DDBJ whole genome shotgun (WGS) entry which is preliminary data.</text>
</comment>
<protein>
    <submittedName>
        <fullName evidence="1">Type VI secretion system lipoprotein TssJ</fullName>
    </submittedName>
</protein>
<sequence>MWRTVSRASAMMLAVSLGGCGLFQSVADSTRETTHAVFYKQVKTLHLDFSGRSALNTDFQEMNLLSVPALVRVYQLRDRKALDKASYEELLDGSQQMLGADLLDQRALVVTPEQGAQLSMPLHREAKHVAVVALFRFPEPQAGTWRLVLQRDDLDPDRARLVELGDNHLSLRPQEG</sequence>
<dbReference type="InterPro" id="IPR017734">
    <property type="entry name" value="T6SS_SciN"/>
</dbReference>
<evidence type="ECO:0000313" key="2">
    <source>
        <dbReference type="Proteomes" id="UP001335100"/>
    </source>
</evidence>
<reference evidence="1 2" key="1">
    <citation type="submission" date="2024-01" db="EMBL/GenBank/DDBJ databases">
        <title>Unpublished Manusciprt.</title>
        <authorList>
            <person name="Duman M."/>
            <person name="Valdes E.G."/>
            <person name="Ajmi N."/>
            <person name="Altun S."/>
            <person name="Saticioglu I.B."/>
        </authorList>
    </citation>
    <scope>NUCLEOTIDE SEQUENCE [LARGE SCALE GENOMIC DNA]</scope>
    <source>
        <strain evidence="1 2">148P</strain>
    </source>
</reference>
<dbReference type="PROSITE" id="PS51257">
    <property type="entry name" value="PROKAR_LIPOPROTEIN"/>
    <property type="match status" value="1"/>
</dbReference>
<dbReference type="EMBL" id="JAZDQJ010000052">
    <property type="protein sequence ID" value="MEE1937140.1"/>
    <property type="molecule type" value="Genomic_DNA"/>
</dbReference>
<dbReference type="NCBIfam" id="TIGR03352">
    <property type="entry name" value="VI_chp_3"/>
    <property type="match status" value="1"/>
</dbReference>
<accession>A0ABU7HZY5</accession>